<comment type="caution">
    <text evidence="4">The sequence shown here is derived from an EMBL/GenBank/DDBJ whole genome shotgun (WGS) entry which is preliminary data.</text>
</comment>
<dbReference type="NCBIfam" id="TIGR00732">
    <property type="entry name" value="dprA"/>
    <property type="match status" value="1"/>
</dbReference>
<proteinExistence type="inferred from homology"/>
<dbReference type="EMBL" id="MFTJ01000009">
    <property type="protein sequence ID" value="OGI66519.1"/>
    <property type="molecule type" value="Genomic_DNA"/>
</dbReference>
<reference evidence="4 5" key="1">
    <citation type="journal article" date="2016" name="Nat. Commun.">
        <title>Thousands of microbial genomes shed light on interconnected biogeochemical processes in an aquifer system.</title>
        <authorList>
            <person name="Anantharaman K."/>
            <person name="Brown C.T."/>
            <person name="Hug L.A."/>
            <person name="Sharon I."/>
            <person name="Castelle C.J."/>
            <person name="Probst A.J."/>
            <person name="Thomas B.C."/>
            <person name="Singh A."/>
            <person name="Wilkins M.J."/>
            <person name="Karaoz U."/>
            <person name="Brodie E.L."/>
            <person name="Williams K.H."/>
            <person name="Hubbard S.S."/>
            <person name="Banfield J.F."/>
        </authorList>
    </citation>
    <scope>NUCLEOTIDE SEQUENCE [LARGE SCALE GENOMIC DNA]</scope>
</reference>
<accession>A0A1F6VAD0</accession>
<evidence type="ECO:0000259" key="3">
    <source>
        <dbReference type="Pfam" id="PF17782"/>
    </source>
</evidence>
<dbReference type="InterPro" id="IPR057666">
    <property type="entry name" value="DrpA_SLOG"/>
</dbReference>
<dbReference type="Pfam" id="PF02481">
    <property type="entry name" value="DNA_processg_A"/>
    <property type="match status" value="1"/>
</dbReference>
<dbReference type="Proteomes" id="UP000178700">
    <property type="component" value="Unassembled WGS sequence"/>
</dbReference>
<dbReference type="AlphaFoldDB" id="A0A1F6VAD0"/>
<evidence type="ECO:0000256" key="1">
    <source>
        <dbReference type="ARBA" id="ARBA00006525"/>
    </source>
</evidence>
<feature type="domain" description="Smf/DprA SLOG" evidence="2">
    <location>
        <begin position="36"/>
        <end position="244"/>
    </location>
</feature>
<sequence length="316" mass="34958">MKVVIITKEPHPSPLLVKERVPKAGEVNFMKIKKLSNDKFPKALLEIPQPPQNLWIIGELPKEENLIYLSVVGSRKFTSYGREACEKIIAGLKGYPIVIVSGFAMGIDTIAHKKAMQVGLTTIVFPGSGLSDEAIYPKTNVRLMNEVVESGGCLISEFEPDFKATQWGFPMRNRLMAGISKAVLIIEAEERSGTLITARLTTEYNRDLLVVPGSIFSSNSKGTNRLLKAGATPVTCSEDVLEALGFELPKDEEKQKRLFENLSPEEKKVTDLLHEPIGRDDLIRAMKMPIPTANAILSVMEIKGLIKEEMGEIRLA</sequence>
<dbReference type="InterPro" id="IPR003488">
    <property type="entry name" value="DprA"/>
</dbReference>
<comment type="similarity">
    <text evidence="1">Belongs to the DprA/Smf family.</text>
</comment>
<evidence type="ECO:0000259" key="2">
    <source>
        <dbReference type="Pfam" id="PF02481"/>
    </source>
</evidence>
<dbReference type="PANTHER" id="PTHR43022:SF1">
    <property type="entry name" value="PROTEIN SMF"/>
    <property type="match status" value="1"/>
</dbReference>
<dbReference type="GO" id="GO:0009294">
    <property type="term" value="P:DNA-mediated transformation"/>
    <property type="evidence" value="ECO:0007669"/>
    <property type="project" value="InterPro"/>
</dbReference>
<gene>
    <name evidence="4" type="ORF">A2642_02630</name>
</gene>
<dbReference type="Pfam" id="PF17782">
    <property type="entry name" value="WHD_DprA"/>
    <property type="match status" value="1"/>
</dbReference>
<protein>
    <submittedName>
        <fullName evidence="4">DNA protecting protein DprA</fullName>
    </submittedName>
</protein>
<dbReference type="Gene3D" id="3.40.50.450">
    <property type="match status" value="1"/>
</dbReference>
<name>A0A1F6VAD0_9BACT</name>
<dbReference type="SUPFAM" id="SSF102405">
    <property type="entry name" value="MCP/YpsA-like"/>
    <property type="match status" value="1"/>
</dbReference>
<dbReference type="InterPro" id="IPR036388">
    <property type="entry name" value="WH-like_DNA-bd_sf"/>
</dbReference>
<evidence type="ECO:0000313" key="4">
    <source>
        <dbReference type="EMBL" id="OGI66519.1"/>
    </source>
</evidence>
<dbReference type="Gene3D" id="1.10.10.10">
    <property type="entry name" value="Winged helix-like DNA-binding domain superfamily/Winged helix DNA-binding domain"/>
    <property type="match status" value="1"/>
</dbReference>
<dbReference type="PANTHER" id="PTHR43022">
    <property type="entry name" value="PROTEIN SMF"/>
    <property type="match status" value="1"/>
</dbReference>
<organism evidence="4 5">
    <name type="scientific">Candidatus Nomurabacteria bacterium RIFCSPHIGHO2_01_FULL_39_10</name>
    <dbReference type="NCBI Taxonomy" id="1801733"/>
    <lineage>
        <taxon>Bacteria</taxon>
        <taxon>Candidatus Nomuraibacteriota</taxon>
    </lineage>
</organism>
<dbReference type="InterPro" id="IPR041614">
    <property type="entry name" value="DprA_WH"/>
</dbReference>
<evidence type="ECO:0000313" key="5">
    <source>
        <dbReference type="Proteomes" id="UP000178700"/>
    </source>
</evidence>
<feature type="domain" description="DprA winged helix" evidence="3">
    <location>
        <begin position="260"/>
        <end position="309"/>
    </location>
</feature>